<organism evidence="8">
    <name type="scientific">Salmonella diarizonae</name>
    <dbReference type="NCBI Taxonomy" id="59204"/>
    <lineage>
        <taxon>Bacteria</taxon>
        <taxon>Pseudomonadati</taxon>
        <taxon>Pseudomonadota</taxon>
        <taxon>Gammaproteobacteria</taxon>
        <taxon>Enterobacterales</taxon>
        <taxon>Enterobacteriaceae</taxon>
        <taxon>Salmonella</taxon>
    </lineage>
</organism>
<name>A0A702GDX1_SALDZ</name>
<feature type="non-terminal residue" evidence="8">
    <location>
        <position position="1"/>
    </location>
</feature>
<evidence type="ECO:0000256" key="3">
    <source>
        <dbReference type="ARBA" id="ARBA00022475"/>
    </source>
</evidence>
<sequence length="56" mass="6708">LLNRSAQQLNVFFFSMPLKSILVLLMLLISFPYALHHYLIESDKFYIYLKNWFPAV</sequence>
<accession>A0A702GDX1</accession>
<comment type="subcellular location">
    <subcellularLocation>
        <location evidence="1">Cell membrane</location>
        <topology evidence="1">Multi-pass membrane protein</topology>
    </subcellularLocation>
</comment>
<dbReference type="PANTHER" id="PTHR30065">
    <property type="entry name" value="FLAGELLAR BIOSYNTHETIC PROTEIN FLIR"/>
    <property type="match status" value="1"/>
</dbReference>
<evidence type="ECO:0000256" key="7">
    <source>
        <dbReference type="SAM" id="Phobius"/>
    </source>
</evidence>
<dbReference type="PANTHER" id="PTHR30065:SF7">
    <property type="entry name" value="SECRETION SYSTEM APPARATUS PROTEIN SSAT"/>
    <property type="match status" value="1"/>
</dbReference>
<proteinExistence type="inferred from homology"/>
<reference evidence="8" key="2">
    <citation type="submission" date="2018-07" db="EMBL/GenBank/DDBJ databases">
        <authorList>
            <consortium name="NCBI Pathogen Detection Project"/>
        </authorList>
    </citation>
    <scope>NUCLEOTIDE SEQUENCE</scope>
    <source>
        <strain evidence="8">11-3796</strain>
    </source>
</reference>
<comment type="similarity">
    <text evidence="2">Belongs to the FliR/MopE/SpaR family.</text>
</comment>
<keyword evidence="3" id="KW-1003">Cell membrane</keyword>
<evidence type="ECO:0000256" key="4">
    <source>
        <dbReference type="ARBA" id="ARBA00022692"/>
    </source>
</evidence>
<keyword evidence="4 7" id="KW-0812">Transmembrane</keyword>
<dbReference type="InterPro" id="IPR002010">
    <property type="entry name" value="T3SS_IM_R"/>
</dbReference>
<feature type="transmembrane region" description="Helical" evidence="7">
    <location>
        <begin position="20"/>
        <end position="40"/>
    </location>
</feature>
<evidence type="ECO:0000313" key="8">
    <source>
        <dbReference type="EMBL" id="HAC6769489.1"/>
    </source>
</evidence>
<reference evidence="8" key="1">
    <citation type="journal article" date="2018" name="Genome Biol.">
        <title>SKESA: strategic k-mer extension for scrupulous assemblies.</title>
        <authorList>
            <person name="Souvorov A."/>
            <person name="Agarwala R."/>
            <person name="Lipman D.J."/>
        </authorList>
    </citation>
    <scope>NUCLEOTIDE SEQUENCE</scope>
    <source>
        <strain evidence="8">11-3796</strain>
    </source>
</reference>
<dbReference type="Pfam" id="PF01311">
    <property type="entry name" value="Bac_export_1"/>
    <property type="match status" value="1"/>
</dbReference>
<gene>
    <name evidence="8" type="ORF">G0D72_10045</name>
</gene>
<dbReference type="EMBL" id="DAAMIJ010000018">
    <property type="protein sequence ID" value="HAC6769489.1"/>
    <property type="molecule type" value="Genomic_DNA"/>
</dbReference>
<dbReference type="GO" id="GO:0006605">
    <property type="term" value="P:protein targeting"/>
    <property type="evidence" value="ECO:0007669"/>
    <property type="project" value="InterPro"/>
</dbReference>
<evidence type="ECO:0000256" key="5">
    <source>
        <dbReference type="ARBA" id="ARBA00022989"/>
    </source>
</evidence>
<evidence type="ECO:0000256" key="2">
    <source>
        <dbReference type="ARBA" id="ARBA00009772"/>
    </source>
</evidence>
<evidence type="ECO:0000256" key="6">
    <source>
        <dbReference type="ARBA" id="ARBA00023136"/>
    </source>
</evidence>
<dbReference type="GO" id="GO:0005886">
    <property type="term" value="C:plasma membrane"/>
    <property type="evidence" value="ECO:0007669"/>
    <property type="project" value="UniProtKB-SubCell"/>
</dbReference>
<comment type="caution">
    <text evidence="8">The sequence shown here is derived from an EMBL/GenBank/DDBJ whole genome shotgun (WGS) entry which is preliminary data.</text>
</comment>
<keyword evidence="6 7" id="KW-0472">Membrane</keyword>
<dbReference type="AlphaFoldDB" id="A0A702GDX1"/>
<protein>
    <submittedName>
        <fullName evidence="8">EscT/YscT/HrcT family type III secretion system export apparatus protein</fullName>
    </submittedName>
</protein>
<evidence type="ECO:0000256" key="1">
    <source>
        <dbReference type="ARBA" id="ARBA00004651"/>
    </source>
</evidence>
<keyword evidence="5 7" id="KW-1133">Transmembrane helix</keyword>